<dbReference type="InterPro" id="IPR036237">
    <property type="entry name" value="Xyl_isomerase-like_sf"/>
</dbReference>
<dbReference type="NCBIfam" id="NF041277">
    <property type="entry name" value="coba_remo_CbiR"/>
    <property type="match status" value="1"/>
</dbReference>
<gene>
    <name evidence="1" type="ORF">DPQ33_08450</name>
</gene>
<dbReference type="Proteomes" id="UP000448292">
    <property type="component" value="Unassembled WGS sequence"/>
</dbReference>
<comment type="caution">
    <text evidence="1">The sequence shown here is derived from an EMBL/GenBank/DDBJ whole genome shotgun (WGS) entry which is preliminary data.</text>
</comment>
<reference evidence="1 2" key="1">
    <citation type="submission" date="2018-06" db="EMBL/GenBank/DDBJ databases">
        <title>Complete genome of Desulfovibrio indonesiensis P37SLT.</title>
        <authorList>
            <person name="Crispim J.S."/>
            <person name="Vidigal P.M.P."/>
            <person name="Silva L.C.F."/>
            <person name="Laguardia C.N."/>
            <person name="Araujo L.C."/>
            <person name="Dias R.S."/>
            <person name="Sousa M.P."/>
            <person name="Paula S.O."/>
            <person name="Silva C."/>
        </authorList>
    </citation>
    <scope>NUCLEOTIDE SEQUENCE [LARGE SCALE GENOMIC DNA]</scope>
    <source>
        <strain evidence="1 2">P37SLT</strain>
    </source>
</reference>
<keyword evidence="2" id="KW-1185">Reference proteome</keyword>
<name>A0A7M3MFV1_9BACT</name>
<protein>
    <recommendedName>
        <fullName evidence="3">Sugar phosphate isomerase/epimerase</fullName>
    </recommendedName>
</protein>
<evidence type="ECO:0008006" key="3">
    <source>
        <dbReference type="Google" id="ProtNLM"/>
    </source>
</evidence>
<evidence type="ECO:0000313" key="1">
    <source>
        <dbReference type="EMBL" id="TVM17660.1"/>
    </source>
</evidence>
<dbReference type="SUPFAM" id="SSF51658">
    <property type="entry name" value="Xylose isomerase-like"/>
    <property type="match status" value="1"/>
</dbReference>
<evidence type="ECO:0000313" key="2">
    <source>
        <dbReference type="Proteomes" id="UP000448292"/>
    </source>
</evidence>
<sequence>MRLRTTQAAGTPPVVAAPSFVVPGAIPENCAFLEPLVDEVALCFFETRACLEYGEDDLPKHLARHALTYHVHLPLDLPDDPGELRASLIGLAEKAAFLAPRFYVLHPPPTEALLRTAVAALAKAGVPPGDILLENVGSPPIAPLLPLAYDFGMHFCLDIGHFLRLGEREILKDETLLSRTRCLHVYAPDPVGSGRHHKLSLLDDKGLAFLDDLVSRLPHLEAVVLEIFDRHGFERSLATWQARYPHLEGVR</sequence>
<dbReference type="AlphaFoldDB" id="A0A7M3MFV1"/>
<organism evidence="1 2">
    <name type="scientific">Oceanidesulfovibrio indonesiensis</name>
    <dbReference type="NCBI Taxonomy" id="54767"/>
    <lineage>
        <taxon>Bacteria</taxon>
        <taxon>Pseudomonadati</taxon>
        <taxon>Thermodesulfobacteriota</taxon>
        <taxon>Desulfovibrionia</taxon>
        <taxon>Desulfovibrionales</taxon>
        <taxon>Desulfovibrionaceae</taxon>
        <taxon>Oceanidesulfovibrio</taxon>
    </lineage>
</organism>
<dbReference type="RefSeq" id="WP_144302778.1">
    <property type="nucleotide sequence ID" value="NZ_QMIE01000006.1"/>
</dbReference>
<accession>A0A7M3MFV1</accession>
<proteinExistence type="predicted"/>
<dbReference type="OrthoDB" id="9792261at2"/>
<dbReference type="EMBL" id="QMIE01000006">
    <property type="protein sequence ID" value="TVM17660.1"/>
    <property type="molecule type" value="Genomic_DNA"/>
</dbReference>